<proteinExistence type="predicted"/>
<reference evidence="1 2" key="2">
    <citation type="journal article" date="2022" name="Mol. Ecol. Resour.">
        <title>The genomes of chicory, endive, great burdock and yacon provide insights into Asteraceae paleo-polyploidization history and plant inulin production.</title>
        <authorList>
            <person name="Fan W."/>
            <person name="Wang S."/>
            <person name="Wang H."/>
            <person name="Wang A."/>
            <person name="Jiang F."/>
            <person name="Liu H."/>
            <person name="Zhao H."/>
            <person name="Xu D."/>
            <person name="Zhang Y."/>
        </authorList>
    </citation>
    <scope>NUCLEOTIDE SEQUENCE [LARGE SCALE GENOMIC DNA]</scope>
    <source>
        <strain evidence="2">cv. Punajuju</strain>
        <tissue evidence="1">Leaves</tissue>
    </source>
</reference>
<dbReference type="EMBL" id="CM042015">
    <property type="protein sequence ID" value="KAI3708413.1"/>
    <property type="molecule type" value="Genomic_DNA"/>
</dbReference>
<organism evidence="1 2">
    <name type="scientific">Cichorium intybus</name>
    <name type="common">Chicory</name>
    <dbReference type="NCBI Taxonomy" id="13427"/>
    <lineage>
        <taxon>Eukaryota</taxon>
        <taxon>Viridiplantae</taxon>
        <taxon>Streptophyta</taxon>
        <taxon>Embryophyta</taxon>
        <taxon>Tracheophyta</taxon>
        <taxon>Spermatophyta</taxon>
        <taxon>Magnoliopsida</taxon>
        <taxon>eudicotyledons</taxon>
        <taxon>Gunneridae</taxon>
        <taxon>Pentapetalae</taxon>
        <taxon>asterids</taxon>
        <taxon>campanulids</taxon>
        <taxon>Asterales</taxon>
        <taxon>Asteraceae</taxon>
        <taxon>Cichorioideae</taxon>
        <taxon>Cichorieae</taxon>
        <taxon>Cichoriinae</taxon>
        <taxon>Cichorium</taxon>
    </lineage>
</organism>
<evidence type="ECO:0000313" key="1">
    <source>
        <dbReference type="EMBL" id="KAI3708413.1"/>
    </source>
</evidence>
<protein>
    <submittedName>
        <fullName evidence="1">Uncharacterized protein</fullName>
    </submittedName>
</protein>
<reference evidence="2" key="1">
    <citation type="journal article" date="2022" name="Mol. Ecol. Resour.">
        <title>The genomes of chicory, endive, great burdock and yacon provide insights into Asteraceae palaeo-polyploidization history and plant inulin production.</title>
        <authorList>
            <person name="Fan W."/>
            <person name="Wang S."/>
            <person name="Wang H."/>
            <person name="Wang A."/>
            <person name="Jiang F."/>
            <person name="Liu H."/>
            <person name="Zhao H."/>
            <person name="Xu D."/>
            <person name="Zhang Y."/>
        </authorList>
    </citation>
    <scope>NUCLEOTIDE SEQUENCE [LARGE SCALE GENOMIC DNA]</scope>
    <source>
        <strain evidence="2">cv. Punajuju</strain>
    </source>
</reference>
<dbReference type="Proteomes" id="UP001055811">
    <property type="component" value="Linkage Group LG07"/>
</dbReference>
<keyword evidence="2" id="KW-1185">Reference proteome</keyword>
<comment type="caution">
    <text evidence="1">The sequence shown here is derived from an EMBL/GenBank/DDBJ whole genome shotgun (WGS) entry which is preliminary data.</text>
</comment>
<name>A0ACB9AFB3_CICIN</name>
<evidence type="ECO:0000313" key="2">
    <source>
        <dbReference type="Proteomes" id="UP001055811"/>
    </source>
</evidence>
<accession>A0ACB9AFB3</accession>
<sequence length="124" mass="13860">MASKMMIRSCGSSIRTLINRHLRLSVTATNVQSGTPASIYNLHYYLPNSIAPQTVYFAHGFSNQAAGYSVLTEAARGRRKEKFNEEIVSEDEDDDDNEIDDLGFGSDDSEFDSDDDYKVDDYGD</sequence>
<gene>
    <name evidence="1" type="ORF">L2E82_37582</name>
</gene>